<dbReference type="Pfam" id="PF12545">
    <property type="entry name" value="DUF3739"/>
    <property type="match status" value="1"/>
</dbReference>
<evidence type="ECO:0000259" key="5">
    <source>
        <dbReference type="SMART" id="SM00912"/>
    </source>
</evidence>
<dbReference type="InterPro" id="IPR050909">
    <property type="entry name" value="Bact_Autotransporter_VF"/>
</dbReference>
<dbReference type="Proteomes" id="UP000035086">
    <property type="component" value="Chromosome"/>
</dbReference>
<reference evidence="7 9" key="3">
    <citation type="submission" date="2018-06" db="EMBL/GenBank/DDBJ databases">
        <authorList>
            <consortium name="Pathogen Informatics"/>
            <person name="Doyle S."/>
        </authorList>
    </citation>
    <scope>NUCLEOTIDE SEQUENCE [LARGE SCALE GENOMIC DNA]</scope>
    <source>
        <strain evidence="7 9">NCTC13159</strain>
    </source>
</reference>
<dbReference type="InterPro" id="IPR021026">
    <property type="entry name" value="Filamn_hemagglutn_DUF3739"/>
</dbReference>
<dbReference type="Proteomes" id="UP000254589">
    <property type="component" value="Unassembled WGS sequence"/>
</dbReference>
<evidence type="ECO:0000313" key="8">
    <source>
        <dbReference type="Proteomes" id="UP000035086"/>
    </source>
</evidence>
<gene>
    <name evidence="7" type="primary">hxuA_5</name>
    <name evidence="7" type="ORF">NCTC13159_05127</name>
    <name evidence="6" type="ORF">RO07_21370</name>
</gene>
<dbReference type="NCBIfam" id="TIGR01901">
    <property type="entry name" value="adhes_NPXG"/>
    <property type="match status" value="1"/>
</dbReference>
<evidence type="ECO:0000313" key="6">
    <source>
        <dbReference type="EMBL" id="AJC22393.1"/>
    </source>
</evidence>
<evidence type="ECO:0000256" key="2">
    <source>
        <dbReference type="ARBA" id="ARBA00022525"/>
    </source>
</evidence>
<dbReference type="EMBL" id="CP010310">
    <property type="protein sequence ID" value="AJC22393.1"/>
    <property type="molecule type" value="Genomic_DNA"/>
</dbReference>
<protein>
    <submittedName>
        <fullName evidence="7">Heme:hemopexin utilization protein A</fullName>
    </submittedName>
</protein>
<accession>A0AAJ4ZHP2</accession>
<organism evidence="7 9">
    <name type="scientific">Pandoraea pulmonicola</name>
    <dbReference type="NCBI Taxonomy" id="93221"/>
    <lineage>
        <taxon>Bacteria</taxon>
        <taxon>Pseudomonadati</taxon>
        <taxon>Pseudomonadota</taxon>
        <taxon>Betaproteobacteria</taxon>
        <taxon>Burkholderiales</taxon>
        <taxon>Burkholderiaceae</taxon>
        <taxon>Pandoraea</taxon>
    </lineage>
</organism>
<evidence type="ECO:0000256" key="1">
    <source>
        <dbReference type="ARBA" id="ARBA00004613"/>
    </source>
</evidence>
<name>A0AAJ4ZHP2_PANPU</name>
<dbReference type="InterPro" id="IPR011050">
    <property type="entry name" value="Pectin_lyase_fold/virulence"/>
</dbReference>
<keyword evidence="2" id="KW-0964">Secreted</keyword>
<dbReference type="SUPFAM" id="SSF51126">
    <property type="entry name" value="Pectin lyase-like"/>
    <property type="match status" value="1"/>
</dbReference>
<sequence length="4116" mass="422834">MSTRGHRGAASASWNRRQRERILHRLPLAKAIAVAVATGGAFGTAHAEQAFSPAWFAARGAAQSTATATGRLPNGMPSSALTSPSEQQRLANAQLQQSVANLGAAAQALAAQQAIQAAARQAAQTDASVPDGLTQGGLKVDTNSLTQGWINANAPTQTVADGRTTVNVRQTADKAILNWETFNVGKNTTLNFAQQKDWAALNRVNDPQARPSQIQGRIQGDGTVMIVNRNGIVFTGTSQVDTRNLVAAAANISNDQFQKQGIYGVNAATPSFTDALGKVEVRAGARIATREPTSVTQGGGYVLLMGSTVENAGEIVTHRGQTQLAAGDAFIIRRGVGTDGNAESTTRGNEIAPQFAVSSTAGAVINRGLIVAREGDVTLGGRDVRQLGVALSSTTVNNRGTIHLLNSTKDGNGRVTFGQGATTAVLVEDDGSRALDSQRDALIQASRDQDGKRGLTMDAFDNLSRLSDRRDQSRIEVTSGGDVLFDSDSLTLATGGQIAVSAARRGFVANRARLDVSGAVGVSLSMDSNNVKVNVQGNEQRDAPRNRDTGDLLNANVWIDRRRLVYVPAGIGGYTSERWYTSNGLLEVGGYLGNQGHGIGEWAAQGGTVVLGGAEVVTQAGSAVNLAGGTLDVQTGYLNQTWLKGSDGGLYNINTAPSDMQFKGVYRGFESEHARWGKNTTETFYTPLIGPQRVLENGYTVGRDAGQLLVNAPTAILEGDITATVFNGARQTSAASAALSDGYKQSQYAVAREARLALGQYGALGRVGAFQSDVVIGNFVNVASTLGLSDALDAARRNTTWLDASRLSALRLGGLDIATRGNVTLDASLALADGGIVTVVSPVTNLNADITVRGGQVNVGNTLVTSGTEFLLSGGERSAITLAPGKTIDVRGLWTNARMDASTPARLAHTDGGAVKLGSTLDVTLGKGSLIDVSSGAALLANGKVRAGKGGSVTLSADDGGNGTGTLILDGDIRGFGASGGGTLTIGTGQPVVLSQTAILPDGRLAAGQAAPVDLQLGSDFVVPAGSALPFSYTTTLTRLAAGAVVKAGDEPVTLNPTLSSPLIPQAGWIVPSSMTEVVVDGTRSVWPGQTVPAGSRITSVNGPLPDGYVIPAAAFPNGVPIKANVTSYTAGTRVSADFVIEAGTAVPAGAVLDREIAVRPVFTLAPSRFAQGFGNYVVNGHTALAVTKGARIDVTMPVLRLDVNANRIATSDNPEGAWSLWMPPQYLVDAARGTATRRGGADIALQSSGTGGSGHIDIGEGASITVDAGRRIGVESRGQINIDGALHSPGGTIDVVQLTNAYLAKTPATASPGQRSILIGDHAVLDVAGRAPAATDDAYRRLSETPDGGSITIGAPTNRDNPATLAQAAESFIVVRPGALLDASGGSASVDLPGNAGTLTLSGNGGSIAFNSFNGLYFDGTMRAAAGGFGALGGTLILTLETPRYREAVIPDDVRNLRMLVIGQKAMPSGSDKPLTIGTARIGVDQIKAGGFDSVSAYADLIRFDGNVDLALGRRLELYQGTLLSNAPDQTVRLAAPFVQFRPVAYLQLEGNSVYPKATGAFGTQPSDLPTKADLRVDADMIELGSLGLFGVKGALPLASGTRAFNFAGFDTATLRSTGDIRVTSGVGGSRTLDLIAAQIYPVTGVSNKALAPSFIRAAERVRFGRSTDTVPDMPQAAFGRLNVFAKTIEQGGVLRAPLGMIALGSPIESGSGTTYVGPTESVVLLPGSVTSASANGLLLPYGGTVDGLTYSHAGNTLTGSLDLTTGVTFGGKSFDVRKGAVIDLSGGGELLGAGFVSGRGGSVDILTTPLANAGPGFSYSSASNKVYAIVPGAQPNYAPNDPEAGAMPDLGRQITVPDGVPGLKAGTYTLMPARYALLPGAYRVELGARTTATSRPVLTRDGSWLVQGYRGQALTSYRDVLPTRLIVTSGQTVRSHSQYNETGLADFLVASAARSGAPRPVLPADARTLFLTYDTTPGKLPALAFQGEALFTPGRNGQGGIVSIDGTGARALKLEIAPSGATPTPGYVSLGDTDLNAIGADRLILGGGMVASDKLTIDGMTHTLAVREGAQLRAPEIFLVGGAGGITIDDAASISTVDMGRTTPFPTSAGYRYSVARDAFFQINALVLSNNLVDIVSQAGNGAGAGMNIGKAELYTEGTLAFTASRAGTLVLSPDLRFGARYLSFAVPNINFGEASALDAAARAGVLPQGLILNQQVLGNLFKGNASPGVPRVESLILSAGNAINVFGPVSFDTIDPSTGKSSLAELVLNTPAIYGLGGSGDTARITTGRLVWNGVSDGRTPGPNVEPISLPPPGVLPGGAGTGRGTLDIAANEIVFGYPKYGLPDTQLTLDRLLLGFSTVNLLASERITANNRNTLAVYQSGTNAATYAGGNLNLVTPLMTGEAASINRIAAGGALRLSSPTAGTPANASEALGAEIGLKGQTVTLASAIRLPSGKLTVAADGDVRLEDAARIDVAGRELKFFDVSKYSWGGDVDLSSAHGNVTQASGAVIDLSALRNRAGSLSVTAIDASAGTVSLAGTILGAATGTYDAGGTRVPYLDASLDVRSQSIDDFVGLNRRLSDGGVFGARRYQLQREGLALVVGDELKANTIDVSVDAGTLTVNGRVDASGPQVGTIRLAARDDLTLASTAVLDAHGTQLRVDNRGQVIDAPNRATVELSAGRNLTTGVPGWLRLQPGATIDVRSADGATRGAIELNAQRLDMRGGDIAIDASGPIAINGAKRVAVNGFWRYTDAPLGTPSSDGRPTQVIKQDYLDRIDGDSRAFVNAAWANRDLQGRLAGLRSLGDVYHLRPGVEIASATPSGNLLVDGDLDFSGYRYGPRADASVRGSGEPGVLLLRAGGDLTIKGSINDGFAPPPATPDDNGWMINGKVHAGDILTAPYDGTGRTTVFENDYLLPDDCWDCMVISPAGDFYINGMTVPAGTQAEVIYLPAGMPSPMTYDVSVPRPEPGKIWAVAPMLAPGTRSWSMQLAAGADVGSVNSHSLQTTKRGDLVLDDEHFSGPDRTFRAISVVRTGTGDLSLLAGGNLTMKSLFGVYTAGTQSSPVLAADGSNPYNLPRGVEQQSGSGATTVLGPNGTAYESLVNGPSSVYQAWFPEQGGNVLLKAQGNITGFTAGTAAATATAGTGNWLWRQGGDVGGVPAAWWINFGSYALPTTNDGTRPSQIPRLVGFSGIGALGGGNVDIRVGGDAGVVAAMGDSTERISQGLNVAVGGTGRVTADGNWIVTGGGDLNVRIGGSLNPLDPNMTRSSSNESLFVRGAVLDANLTGTLTNLRGALSLSAGAIGRIDLGYGVKSLAYTADPRAVDLDTPNGGRSNGGPTLVLGDSAVSFASRGDLVLSRVDDPGRALVHNTTPYRVTSEGSSVDYRGGGYSWFSLWNDRTSVDLLAAGGNLTPTTVGTTDGQSRSVGDYPAILRAAAGGGGIYYGARLYDGANVYTTSVTLAPSAAGQLEILARKSIQAMGLSLNMSGADTSVVATPAHPAFIGYAGQNARTVSNMATFLPVGAGAGSLYAFGSNTITGDLHAGDADPQRFYAVEGDIVGLRTGEVLDFTNGGTMASRYPYNQWNVAAKPVWVIAGRDVVGAGAVPAFYVNGKPIYADGAYSAKSSGNLLYHPDATDVSVVRAGRDILQSNFLVAGPGALEISAGRHLYQADLGSITSVGPIATGDSRPGATIVAMAGVGAGGPDYAGLRRYLAPANLLAVDAPLGAMGKVAKTYEGELAAWLKSRYGFSGSSAEALAYFDTLTADARSIFLRSVFYAELKAGGREYNDVDSRRHGSYLRGRNAIAALFPETADSAARAGDITMFGGAGIRTYFGGDIDMLAPSGKIIAGVPGVVPPATSGIVTQGAGDINLYSRSSVLLGLSRIMTTFGGSILAWSAQGDINAGRGAKTTVLYTPPKLTYDDKGNVTLASQVPSTGAGIATLAPIAEVPAGDVDLIAPLGTIDAGEAGIRVSGNANVAALHVVNAENIQVQGKSTGMPTVAAVNVGALANASTTASQAASASQDAVARDRAAARQSRPSIFNVRMLGTGGDASAPAAGDLRRALPAGAASTPSQTPYDARIPVQVLGHGKQFDPALMSMLSDDERRQLRQER</sequence>
<feature type="region of interest" description="Disordered" evidence="4">
    <location>
        <begin position="66"/>
        <end position="86"/>
    </location>
</feature>
<dbReference type="PANTHER" id="PTHR12338">
    <property type="entry name" value="AUTOTRANSPORTER"/>
    <property type="match status" value="1"/>
</dbReference>
<dbReference type="GO" id="GO:0005576">
    <property type="term" value="C:extracellular region"/>
    <property type="evidence" value="ECO:0007669"/>
    <property type="project" value="UniProtKB-SubCell"/>
</dbReference>
<dbReference type="PANTHER" id="PTHR12338:SF8">
    <property type="entry name" value="HEME_HEMOPEXIN-BINDING PROTEIN"/>
    <property type="match status" value="1"/>
</dbReference>
<reference evidence="6" key="2">
    <citation type="submission" date="2016-11" db="EMBL/GenBank/DDBJ databases">
        <title>Complete Genome Sequencing of Pandoraea pulmonicola DSM 16583.</title>
        <authorList>
            <person name="Chan K.-G."/>
        </authorList>
    </citation>
    <scope>NUCLEOTIDE SEQUENCE</scope>
    <source>
        <strain evidence="6">DSM 16583</strain>
    </source>
</reference>
<dbReference type="KEGG" id="ppul:RO07_21370"/>
<dbReference type="EMBL" id="UGSJ01000002">
    <property type="protein sequence ID" value="SUD95655.1"/>
    <property type="molecule type" value="Genomic_DNA"/>
</dbReference>
<evidence type="ECO:0000256" key="4">
    <source>
        <dbReference type="SAM" id="MobiDB-lite"/>
    </source>
</evidence>
<dbReference type="Gene3D" id="2.160.20.10">
    <property type="entry name" value="Single-stranded right-handed beta-helix, Pectin lyase-like"/>
    <property type="match status" value="1"/>
</dbReference>
<dbReference type="SMART" id="SM00912">
    <property type="entry name" value="Haemagg_act"/>
    <property type="match status" value="1"/>
</dbReference>
<feature type="compositionally biased region" description="Polar residues" evidence="4">
    <location>
        <begin position="76"/>
        <end position="86"/>
    </location>
</feature>
<evidence type="ECO:0000313" key="7">
    <source>
        <dbReference type="EMBL" id="SUD95655.1"/>
    </source>
</evidence>
<proteinExistence type="predicted"/>
<comment type="subcellular location">
    <subcellularLocation>
        <location evidence="1">Secreted</location>
    </subcellularLocation>
</comment>
<evidence type="ECO:0000313" key="9">
    <source>
        <dbReference type="Proteomes" id="UP000254589"/>
    </source>
</evidence>
<reference evidence="8" key="1">
    <citation type="submission" date="2014-12" db="EMBL/GenBank/DDBJ databases">
        <title>Complete Genome Sequencing of Pandoraea pulmonicola DSM 16583.</title>
        <authorList>
            <person name="Chan K.-G."/>
        </authorList>
    </citation>
    <scope>NUCLEOTIDE SEQUENCE [LARGE SCALE GENOMIC DNA]</scope>
    <source>
        <strain evidence="8">DSM 16583</strain>
    </source>
</reference>
<dbReference type="InterPro" id="IPR008638">
    <property type="entry name" value="FhaB/CdiA-like_TPS"/>
</dbReference>
<keyword evidence="8" id="KW-1185">Reference proteome</keyword>
<dbReference type="Pfam" id="PF05860">
    <property type="entry name" value="TPS"/>
    <property type="match status" value="1"/>
</dbReference>
<keyword evidence="3" id="KW-0732">Signal</keyword>
<evidence type="ECO:0000256" key="3">
    <source>
        <dbReference type="ARBA" id="ARBA00022729"/>
    </source>
</evidence>
<feature type="domain" description="Filamentous haemagglutinin FhaB/tRNA nuclease CdiA-like TPS" evidence="5">
    <location>
        <begin position="142"/>
        <end position="256"/>
    </location>
</feature>
<dbReference type="InterPro" id="IPR012334">
    <property type="entry name" value="Pectin_lyas_fold"/>
</dbReference>